<evidence type="ECO:0000313" key="6">
    <source>
        <dbReference type="Proteomes" id="UP000288805"/>
    </source>
</evidence>
<dbReference type="InterPro" id="IPR012862">
    <property type="entry name" value="DUF1635"/>
</dbReference>
<evidence type="ECO:0000313" key="5">
    <source>
        <dbReference type="EMBL" id="RVW66078.1"/>
    </source>
</evidence>
<dbReference type="Pfam" id="PF13639">
    <property type="entry name" value="zf-RING_2"/>
    <property type="match status" value="1"/>
</dbReference>
<dbReference type="EMBL" id="QGNW01000684">
    <property type="protein sequence ID" value="RVW66078.1"/>
    <property type="molecule type" value="Genomic_DNA"/>
</dbReference>
<keyword evidence="1" id="KW-0862">Zinc</keyword>
<feature type="compositionally biased region" description="Polar residues" evidence="3">
    <location>
        <begin position="93"/>
        <end position="114"/>
    </location>
</feature>
<dbReference type="InterPro" id="IPR001841">
    <property type="entry name" value="Znf_RING"/>
</dbReference>
<proteinExistence type="predicted"/>
<dbReference type="SMART" id="SM00184">
    <property type="entry name" value="RING"/>
    <property type="match status" value="1"/>
</dbReference>
<dbReference type="PANTHER" id="PTHR33431">
    <property type="entry name" value="ENABLED-LIKE PROTEIN (DUF1635)"/>
    <property type="match status" value="1"/>
</dbReference>
<dbReference type="Proteomes" id="UP000288805">
    <property type="component" value="Unassembled WGS sequence"/>
</dbReference>
<dbReference type="Pfam" id="PF07795">
    <property type="entry name" value="DUF1635"/>
    <property type="match status" value="1"/>
</dbReference>
<keyword evidence="2" id="KW-0175">Coiled coil</keyword>
<feature type="domain" description="RING-type" evidence="4">
    <location>
        <begin position="456"/>
        <end position="498"/>
    </location>
</feature>
<name>A0A438G1M9_VITVI</name>
<accession>A0A438G1M9</accession>
<evidence type="ECO:0000256" key="3">
    <source>
        <dbReference type="SAM" id="MobiDB-lite"/>
    </source>
</evidence>
<feature type="region of interest" description="Disordered" evidence="3">
    <location>
        <begin position="71"/>
        <end position="116"/>
    </location>
</feature>
<dbReference type="CDD" id="cd16461">
    <property type="entry name" value="RING-H2_EL5-like"/>
    <property type="match status" value="1"/>
</dbReference>
<dbReference type="GO" id="GO:0008270">
    <property type="term" value="F:zinc ion binding"/>
    <property type="evidence" value="ECO:0007669"/>
    <property type="project" value="UniProtKB-KW"/>
</dbReference>
<evidence type="ECO:0000256" key="1">
    <source>
        <dbReference type="PROSITE-ProRule" id="PRU00175"/>
    </source>
</evidence>
<keyword evidence="1" id="KW-0863">Zinc-finger</keyword>
<feature type="coiled-coil region" evidence="2">
    <location>
        <begin position="7"/>
        <end position="66"/>
    </location>
</feature>
<organism evidence="5 6">
    <name type="scientific">Vitis vinifera</name>
    <name type="common">Grape</name>
    <dbReference type="NCBI Taxonomy" id="29760"/>
    <lineage>
        <taxon>Eukaryota</taxon>
        <taxon>Viridiplantae</taxon>
        <taxon>Streptophyta</taxon>
        <taxon>Embryophyta</taxon>
        <taxon>Tracheophyta</taxon>
        <taxon>Spermatophyta</taxon>
        <taxon>Magnoliopsida</taxon>
        <taxon>eudicotyledons</taxon>
        <taxon>Gunneridae</taxon>
        <taxon>Pentapetalae</taxon>
        <taxon>rosids</taxon>
        <taxon>Vitales</taxon>
        <taxon>Vitaceae</taxon>
        <taxon>Viteae</taxon>
        <taxon>Vitis</taxon>
    </lineage>
</organism>
<comment type="caution">
    <text evidence="5">The sequence shown here is derived from an EMBL/GenBank/DDBJ whole genome shotgun (WGS) entry which is preliminary data.</text>
</comment>
<dbReference type="SUPFAM" id="SSF57850">
    <property type="entry name" value="RING/U-box"/>
    <property type="match status" value="1"/>
</dbReference>
<gene>
    <name evidence="5" type="primary">Os04g0590900</name>
    <name evidence="5" type="ORF">CK203_007303</name>
</gene>
<evidence type="ECO:0000256" key="2">
    <source>
        <dbReference type="SAM" id="Coils"/>
    </source>
</evidence>
<dbReference type="Gene3D" id="3.30.40.10">
    <property type="entry name" value="Zinc/RING finger domain, C3HC4 (zinc finger)"/>
    <property type="match status" value="1"/>
</dbReference>
<evidence type="ECO:0000259" key="4">
    <source>
        <dbReference type="PROSITE" id="PS50089"/>
    </source>
</evidence>
<sequence>MLNLQNIEELKQKLLYATIELESARMEANEEMKKNKESIKQLLQLLKVAYQERDEARDQLQKILNKVMPSSPPEFLPLRPQLQPESPLIKPTKANSSITESNSLSETYNPQSHGSPPVDSFFDTVTSPDLSNITLADSSNMAFVNQPFVQEYNGSVPAGLVSSRTAKIDQASAVIDNLVKGKALPQKGNLLQAVMEAGPLLQTLLVAGPLPRWRNPPTLQPFQIPPVSIKGCDTAINNQKTAANLSNFVQKPLNSSSYVEMSCGSSQMFSSSMLNFASGHNGSCFSTGGLLTSGVNINNQIPTGKRQRYEIPYAAFSTEAPTSCWDERKSKCEENEPWKKFTWVAGSNTILLSGQEVCLEYLHRNGSNPENRRQSILLFTKGVRGRNISRIVKQICYGHYGESFRDWVERQLLDEANPDDPSQQFHSRGLDSSTVYLLPIAQFKKNEGPSHSNTDCAVCLGEFEEGEFLKHLPNCSHVFHIPCIDTWFESHSNCPLCRSHVYDFTMDNEFSGSMYTLLETLRREDFFQEWVENYQILRVEILQTSTHRQEPENGT</sequence>
<dbReference type="PANTHER" id="PTHR33431:SF12">
    <property type="entry name" value="HIGH MOBILITY GROUP BOX PROTEIN, PUTATIVE (DUF1635)-RELATED"/>
    <property type="match status" value="1"/>
</dbReference>
<dbReference type="PROSITE" id="PS50089">
    <property type="entry name" value="ZF_RING_2"/>
    <property type="match status" value="1"/>
</dbReference>
<dbReference type="AlphaFoldDB" id="A0A438G1M9"/>
<protein>
    <submittedName>
        <fullName evidence="5">E3 ubiquitin-protein ligase</fullName>
    </submittedName>
</protein>
<reference evidence="5 6" key="1">
    <citation type="journal article" date="2018" name="PLoS Genet.">
        <title>Population sequencing reveals clonal diversity and ancestral inbreeding in the grapevine cultivar Chardonnay.</title>
        <authorList>
            <person name="Roach M.J."/>
            <person name="Johnson D.L."/>
            <person name="Bohlmann J."/>
            <person name="van Vuuren H.J."/>
            <person name="Jones S.J."/>
            <person name="Pretorius I.S."/>
            <person name="Schmidt S.A."/>
            <person name="Borneman A.R."/>
        </authorList>
    </citation>
    <scope>NUCLEOTIDE SEQUENCE [LARGE SCALE GENOMIC DNA]</scope>
    <source>
        <strain evidence="6">cv. Chardonnay</strain>
        <tissue evidence="5">Leaf</tissue>
    </source>
</reference>
<keyword evidence="1" id="KW-0479">Metal-binding</keyword>
<dbReference type="InterPro" id="IPR013083">
    <property type="entry name" value="Znf_RING/FYVE/PHD"/>
</dbReference>